<reference evidence="2 3" key="1">
    <citation type="journal article" date="2014" name="Int. J. Syst. Evol. Microbiol.">
        <title>Complete genome sequence of Corynebacterium casei LMG S-19264T (=DSM 44701T), isolated from a smear-ripened cheese.</title>
        <authorList>
            <consortium name="US DOE Joint Genome Institute (JGI-PGF)"/>
            <person name="Walter F."/>
            <person name="Albersmeier A."/>
            <person name="Kalinowski J."/>
            <person name="Ruckert C."/>
        </authorList>
    </citation>
    <scope>NUCLEOTIDE SEQUENCE [LARGE SCALE GENOMIC DNA]</scope>
    <source>
        <strain evidence="2 3">CGMCC 1.16330</strain>
    </source>
</reference>
<evidence type="ECO:0000256" key="1">
    <source>
        <dbReference type="SAM" id="MobiDB-lite"/>
    </source>
</evidence>
<feature type="region of interest" description="Disordered" evidence="1">
    <location>
        <begin position="194"/>
        <end position="218"/>
    </location>
</feature>
<name>A0A8J3ED43_9PROT</name>
<dbReference type="Proteomes" id="UP000597507">
    <property type="component" value="Unassembled WGS sequence"/>
</dbReference>
<dbReference type="RefSeq" id="WP_188901342.1">
    <property type="nucleotide sequence ID" value="NZ_BMKS01000008.1"/>
</dbReference>
<comment type="caution">
    <text evidence="2">The sequence shown here is derived from an EMBL/GenBank/DDBJ whole genome shotgun (WGS) entry which is preliminary data.</text>
</comment>
<organism evidence="2 3">
    <name type="scientific">Caldovatus sediminis</name>
    <dbReference type="NCBI Taxonomy" id="2041189"/>
    <lineage>
        <taxon>Bacteria</taxon>
        <taxon>Pseudomonadati</taxon>
        <taxon>Pseudomonadota</taxon>
        <taxon>Alphaproteobacteria</taxon>
        <taxon>Acetobacterales</taxon>
        <taxon>Roseomonadaceae</taxon>
        <taxon>Caldovatus</taxon>
    </lineage>
</organism>
<evidence type="ECO:0000313" key="2">
    <source>
        <dbReference type="EMBL" id="GGG39286.1"/>
    </source>
</evidence>
<sequence length="218" mass="22545">MSGTNPLDYNGADAQSAAFDLLPAGTLVRVRLTIRPGGAGPEGWLTQSRTSEAQYLNTEAVVLEGPHARRRIYTRIGIRGKGGQGADDTYANRGRALIRGILESARGVEAKDTSERARAARTIRGYGDLNGLEFLAKVGVEKDQKDPRDEGRNVVAAAIGPEHAEYARLMGGGASAGVATPPALPAAAASAAPPWAAAQPPQPAATAAGAGAPPFWAR</sequence>
<proteinExistence type="predicted"/>
<gene>
    <name evidence="2" type="ORF">GCM10010964_28550</name>
</gene>
<protein>
    <submittedName>
        <fullName evidence="2">Uncharacterized protein</fullName>
    </submittedName>
</protein>
<dbReference type="AlphaFoldDB" id="A0A8J3ED43"/>
<keyword evidence="3" id="KW-1185">Reference proteome</keyword>
<dbReference type="EMBL" id="BMKS01000008">
    <property type="protein sequence ID" value="GGG39286.1"/>
    <property type="molecule type" value="Genomic_DNA"/>
</dbReference>
<evidence type="ECO:0000313" key="3">
    <source>
        <dbReference type="Proteomes" id="UP000597507"/>
    </source>
</evidence>
<accession>A0A8J3ED43</accession>